<dbReference type="Gene3D" id="3.80.30.20">
    <property type="entry name" value="tm_1862 like domain"/>
    <property type="match status" value="1"/>
</dbReference>
<dbReference type="EMBL" id="SJDU01000026">
    <property type="protein sequence ID" value="TKZ36087.1"/>
    <property type="molecule type" value="Genomic_DNA"/>
</dbReference>
<evidence type="ECO:0000259" key="1">
    <source>
        <dbReference type="PROSITE" id="PS51918"/>
    </source>
</evidence>
<dbReference type="InterPro" id="IPR058240">
    <property type="entry name" value="rSAM_sf"/>
</dbReference>
<dbReference type="InterPro" id="IPR045784">
    <property type="entry name" value="Radical_SAM_N2"/>
</dbReference>
<protein>
    <submittedName>
        <fullName evidence="2">TIGR03960 family B12-binding radical SAM protein</fullName>
    </submittedName>
</protein>
<evidence type="ECO:0000313" key="2">
    <source>
        <dbReference type="EMBL" id="TKZ36087.1"/>
    </source>
</evidence>
<dbReference type="SUPFAM" id="SSF102114">
    <property type="entry name" value="Radical SAM enzymes"/>
    <property type="match status" value="1"/>
</dbReference>
<dbReference type="InterPro" id="IPR023862">
    <property type="entry name" value="CHP03960_rSAM"/>
</dbReference>
<gene>
    <name evidence="2" type="ORF">EZH24_01900</name>
</gene>
<dbReference type="InterPro" id="IPR006638">
    <property type="entry name" value="Elp3/MiaA/NifB-like_rSAM"/>
</dbReference>
<dbReference type="InterPro" id="IPR023404">
    <property type="entry name" value="rSAM_horseshoe"/>
</dbReference>
<dbReference type="SMART" id="SM00729">
    <property type="entry name" value="Elp3"/>
    <property type="match status" value="1"/>
</dbReference>
<dbReference type="Proteomes" id="UP000310168">
    <property type="component" value="Unassembled WGS sequence"/>
</dbReference>
<dbReference type="Pfam" id="PF10105">
    <property type="entry name" value="DUF2344"/>
    <property type="match status" value="1"/>
</dbReference>
<accession>A0ABY2TWY7</accession>
<dbReference type="InterPro" id="IPR018768">
    <property type="entry name" value="DUF2344"/>
</dbReference>
<name>A0ABY2TWY7_9SPIR</name>
<dbReference type="PANTHER" id="PTHR42731:SF1">
    <property type="entry name" value="RADICAL SAM DOMAIN PROTEIN"/>
    <property type="match status" value="1"/>
</dbReference>
<organism evidence="2 3">
    <name type="scientific">Brachyspira catarrhinii</name>
    <dbReference type="NCBI Taxonomy" id="2528966"/>
    <lineage>
        <taxon>Bacteria</taxon>
        <taxon>Pseudomonadati</taxon>
        <taxon>Spirochaetota</taxon>
        <taxon>Spirochaetia</taxon>
        <taxon>Brachyspirales</taxon>
        <taxon>Brachyspiraceae</taxon>
        <taxon>Brachyspira</taxon>
    </lineage>
</organism>
<dbReference type="Pfam" id="PF19864">
    <property type="entry name" value="Radical_SAM_N2"/>
    <property type="match status" value="1"/>
</dbReference>
<comment type="caution">
    <text evidence="2">The sequence shown here is derived from an EMBL/GenBank/DDBJ whole genome shotgun (WGS) entry which is preliminary data.</text>
</comment>
<dbReference type="NCBIfam" id="TIGR03960">
    <property type="entry name" value="rSAM_fuse_unch"/>
    <property type="match status" value="1"/>
</dbReference>
<dbReference type="PROSITE" id="PS51918">
    <property type="entry name" value="RADICAL_SAM"/>
    <property type="match status" value="1"/>
</dbReference>
<feature type="domain" description="Radical SAM core" evidence="1">
    <location>
        <begin position="247"/>
        <end position="483"/>
    </location>
</feature>
<dbReference type="PANTHER" id="PTHR42731">
    <property type="entry name" value="SLL1084 PROTEIN"/>
    <property type="match status" value="1"/>
</dbReference>
<dbReference type="SFLD" id="SFLDG01082">
    <property type="entry name" value="B12-binding_domain_containing"/>
    <property type="match status" value="1"/>
</dbReference>
<dbReference type="NCBIfam" id="TIGR03936">
    <property type="entry name" value="sam_1_link_chp"/>
    <property type="match status" value="1"/>
</dbReference>
<proteinExistence type="predicted"/>
<dbReference type="CDD" id="cd01335">
    <property type="entry name" value="Radical_SAM"/>
    <property type="match status" value="1"/>
</dbReference>
<keyword evidence="3" id="KW-1185">Reference proteome</keyword>
<sequence length="813" mass="93388">MRHGRRVCGHVASGAYAEALNLLKTSNVIKPTRYLGGEINAIIKPNADFKFVMSFADLYEVAISNLGLSILYEVINSIEYASCERVYAVAPDFEKLLKEKNIPLYTLETFSRVKDADVLGFTLQYELIYTNILQILELSQIPIFREERGEDFPIIAAGGPSVYNPFPLANFIDIFLMGEFDYEIKNFVDIIYNLKKNKATKDDILKELSKLEYAYIPKYPKKTVKRIFVENINDMPYVKKPLVPILEGIQNRISVEIARGCAHSCRFCLAGITYRPVRNRTIEKIIDIAMESLEATGFGTLNLFSLSADDYPNIFDLIDYLQTLGEHKGFSLSLPSLRIDSFDKETANRIAQFKKTGLTFALEVGSHELREKINKSMDEDAIFNILSDIQIMGWKTVKIYFMIGFTENPDKEADEIIETLEKMIKASKNKVKINAAINVFVPKPHTPLENLNQLTDEEAIVCIEKIKNRFRKTKVTIKYHPPRMAEIEGIISRGDEIVGDIIYEAYKNGARFDAWVEYFKYDIWKKVIEDKGLTIKELISKKKETPWKCVDTLISQKFLGREYERFQNGKFTDYCFTGNCQNCGIDYKTYCHKYKKEILNKNFAEMKEELKTLKKRDVFSVNYKIFAKFKKEGISSLLGMHDLSRIMISALKIAGAKISLSKGFHPLEKVSFTPPTPFACESEAEFMEVSLTDNIDIDLLKNKINNLLAHIGINILKIEFITINLKKINTIPKNILYEIETNNDKAAFDLLKNKEKLKESEERNGDYLIIMGENKILITLLDGNEKLIRVRDIKNYLLKKNIVIKRIKKIGFS</sequence>
<dbReference type="Pfam" id="PF04055">
    <property type="entry name" value="Radical_SAM"/>
    <property type="match status" value="1"/>
</dbReference>
<dbReference type="SFLD" id="SFLDS00029">
    <property type="entry name" value="Radical_SAM"/>
    <property type="match status" value="1"/>
</dbReference>
<reference evidence="2 3" key="1">
    <citation type="journal article" date="2019" name="Anaerobe">
        <title>Brachyspira catarrhinii sp. nov., an anaerobic intestinal spirochaete isolated from vervet monkeys may have been misidentified as Brachyspira aalborgi in previous studies.</title>
        <authorList>
            <person name="Phillips N.D."/>
            <person name="La T."/>
            <person name="Hampson D.J."/>
        </authorList>
    </citation>
    <scope>NUCLEOTIDE SEQUENCE [LARGE SCALE GENOMIC DNA]</scope>
    <source>
        <strain evidence="2 3">Z12</strain>
    </source>
</reference>
<dbReference type="InterPro" id="IPR007197">
    <property type="entry name" value="rSAM"/>
</dbReference>
<evidence type="ECO:0000313" key="3">
    <source>
        <dbReference type="Proteomes" id="UP000310168"/>
    </source>
</evidence>